<dbReference type="SUPFAM" id="SSF46689">
    <property type="entry name" value="Homeodomain-like"/>
    <property type="match status" value="1"/>
</dbReference>
<dbReference type="Pfam" id="PF00440">
    <property type="entry name" value="TetR_N"/>
    <property type="match status" value="1"/>
</dbReference>
<name>A0ABT8YR51_9HYPH</name>
<keyword evidence="2 4" id="KW-0238">DNA-binding</keyword>
<dbReference type="InterPro" id="IPR050109">
    <property type="entry name" value="HTH-type_TetR-like_transc_reg"/>
</dbReference>
<dbReference type="PANTHER" id="PTHR30055">
    <property type="entry name" value="HTH-TYPE TRANSCRIPTIONAL REGULATOR RUTR"/>
    <property type="match status" value="1"/>
</dbReference>
<dbReference type="EMBL" id="JAUOZU010000012">
    <property type="protein sequence ID" value="MDO6965635.1"/>
    <property type="molecule type" value="Genomic_DNA"/>
</dbReference>
<sequence>MSETPSPRYLPHDDRKRAIAAAARSLIIEKGFEGLRTREIAERVGINIATLHYHVPSKEALIALVAQSMRDEFVAQHLQRDRKGLTARQKLEIEITEFRETRDNNPELLKVMEEMTRRAKYDDNVAHEIIPLRIRWFEGFVSILDEGRNDGSFRPDLDPVAGAYLVIGALIATASMQIGSDDPLDRVSVELLRALGANPSGT</sequence>
<reference evidence="6" key="2">
    <citation type="submission" date="2023-07" db="EMBL/GenBank/DDBJ databases">
        <authorList>
            <person name="Shen H."/>
        </authorList>
    </citation>
    <scope>NUCLEOTIDE SEQUENCE</scope>
    <source>
        <strain evidence="6">TNR-22</strain>
    </source>
</reference>
<gene>
    <name evidence="6" type="ORF">Q4481_16845</name>
</gene>
<reference evidence="6" key="1">
    <citation type="journal article" date="2015" name="Int. J. Syst. Evol. Microbiol.">
        <title>Rhizobium alvei sp. nov., isolated from a freshwater river.</title>
        <authorList>
            <person name="Sheu S.Y."/>
            <person name="Huang H.W."/>
            <person name="Young C.C."/>
            <person name="Chen W.M."/>
        </authorList>
    </citation>
    <scope>NUCLEOTIDE SEQUENCE</scope>
    <source>
        <strain evidence="6">TNR-22</strain>
    </source>
</reference>
<dbReference type="PROSITE" id="PS50977">
    <property type="entry name" value="HTH_TETR_2"/>
    <property type="match status" value="1"/>
</dbReference>
<dbReference type="RefSeq" id="WP_304377564.1">
    <property type="nucleotide sequence ID" value="NZ_JAUOZU010000012.1"/>
</dbReference>
<keyword evidence="3" id="KW-0804">Transcription</keyword>
<keyword evidence="1" id="KW-0805">Transcription regulation</keyword>
<dbReference type="InterPro" id="IPR001647">
    <property type="entry name" value="HTH_TetR"/>
</dbReference>
<evidence type="ECO:0000256" key="4">
    <source>
        <dbReference type="PROSITE-ProRule" id="PRU00335"/>
    </source>
</evidence>
<feature type="DNA-binding region" description="H-T-H motif" evidence="4">
    <location>
        <begin position="36"/>
        <end position="55"/>
    </location>
</feature>
<evidence type="ECO:0000313" key="6">
    <source>
        <dbReference type="EMBL" id="MDO6965635.1"/>
    </source>
</evidence>
<organism evidence="6 7">
    <name type="scientific">Rhizobium alvei</name>
    <dbReference type="NCBI Taxonomy" id="1132659"/>
    <lineage>
        <taxon>Bacteria</taxon>
        <taxon>Pseudomonadati</taxon>
        <taxon>Pseudomonadota</taxon>
        <taxon>Alphaproteobacteria</taxon>
        <taxon>Hyphomicrobiales</taxon>
        <taxon>Rhizobiaceae</taxon>
        <taxon>Rhizobium/Agrobacterium group</taxon>
        <taxon>Rhizobium</taxon>
    </lineage>
</organism>
<evidence type="ECO:0000256" key="2">
    <source>
        <dbReference type="ARBA" id="ARBA00023125"/>
    </source>
</evidence>
<evidence type="ECO:0000256" key="1">
    <source>
        <dbReference type="ARBA" id="ARBA00023015"/>
    </source>
</evidence>
<dbReference type="PRINTS" id="PR00455">
    <property type="entry name" value="HTHTETR"/>
</dbReference>
<dbReference type="Gene3D" id="1.10.10.60">
    <property type="entry name" value="Homeodomain-like"/>
    <property type="match status" value="1"/>
</dbReference>
<feature type="domain" description="HTH tetR-type" evidence="5">
    <location>
        <begin position="13"/>
        <end position="73"/>
    </location>
</feature>
<accession>A0ABT8YR51</accession>
<dbReference type="InterPro" id="IPR036271">
    <property type="entry name" value="Tet_transcr_reg_TetR-rel_C_sf"/>
</dbReference>
<evidence type="ECO:0000259" key="5">
    <source>
        <dbReference type="PROSITE" id="PS50977"/>
    </source>
</evidence>
<dbReference type="InterPro" id="IPR009057">
    <property type="entry name" value="Homeodomain-like_sf"/>
</dbReference>
<dbReference type="SUPFAM" id="SSF48498">
    <property type="entry name" value="Tetracyclin repressor-like, C-terminal domain"/>
    <property type="match status" value="1"/>
</dbReference>
<comment type="caution">
    <text evidence="6">The sequence shown here is derived from an EMBL/GenBank/DDBJ whole genome shotgun (WGS) entry which is preliminary data.</text>
</comment>
<keyword evidence="7" id="KW-1185">Reference proteome</keyword>
<evidence type="ECO:0000256" key="3">
    <source>
        <dbReference type="ARBA" id="ARBA00023163"/>
    </source>
</evidence>
<protein>
    <submittedName>
        <fullName evidence="6">TetR/AcrR family transcriptional regulator</fullName>
    </submittedName>
</protein>
<proteinExistence type="predicted"/>
<dbReference type="Proteomes" id="UP001174932">
    <property type="component" value="Unassembled WGS sequence"/>
</dbReference>
<dbReference type="PANTHER" id="PTHR30055:SF234">
    <property type="entry name" value="HTH-TYPE TRANSCRIPTIONAL REGULATOR BETI"/>
    <property type="match status" value="1"/>
</dbReference>
<evidence type="ECO:0000313" key="7">
    <source>
        <dbReference type="Proteomes" id="UP001174932"/>
    </source>
</evidence>
<dbReference type="Gene3D" id="1.10.357.10">
    <property type="entry name" value="Tetracycline Repressor, domain 2"/>
    <property type="match status" value="1"/>
</dbReference>